<evidence type="ECO:0000259" key="13">
    <source>
        <dbReference type="PROSITE" id="PS50885"/>
    </source>
</evidence>
<keyword evidence="12" id="KW-0812">Transmembrane</keyword>
<keyword evidence="5" id="KW-0597">Phosphoprotein</keyword>
<dbReference type="Pfam" id="PF00672">
    <property type="entry name" value="HAMP"/>
    <property type="match status" value="1"/>
</dbReference>
<evidence type="ECO:0000256" key="5">
    <source>
        <dbReference type="ARBA" id="ARBA00022553"/>
    </source>
</evidence>
<feature type="transmembrane region" description="Helical" evidence="12">
    <location>
        <begin position="72"/>
        <end position="91"/>
    </location>
</feature>
<dbReference type="GO" id="GO:0004673">
    <property type="term" value="F:protein histidine kinase activity"/>
    <property type="evidence" value="ECO:0007669"/>
    <property type="project" value="UniProtKB-EC"/>
</dbReference>
<evidence type="ECO:0000313" key="15">
    <source>
        <dbReference type="Proteomes" id="UP000537890"/>
    </source>
</evidence>
<comment type="catalytic activity">
    <reaction evidence="1">
        <text>ATP + protein L-histidine = ADP + protein N-phospho-L-histidine.</text>
        <dbReference type="EC" id="2.7.13.3"/>
    </reaction>
</comment>
<keyword evidence="9" id="KW-0067">ATP-binding</keyword>
<evidence type="ECO:0000256" key="7">
    <source>
        <dbReference type="ARBA" id="ARBA00022741"/>
    </source>
</evidence>
<dbReference type="GO" id="GO:0000160">
    <property type="term" value="P:phosphorelay signal transduction system"/>
    <property type="evidence" value="ECO:0007669"/>
    <property type="project" value="UniProtKB-KW"/>
</dbReference>
<dbReference type="CDD" id="cd06225">
    <property type="entry name" value="HAMP"/>
    <property type="match status" value="1"/>
</dbReference>
<keyword evidence="11 12" id="KW-0472">Membrane</keyword>
<dbReference type="InterPro" id="IPR050398">
    <property type="entry name" value="HssS/ArlS-like"/>
</dbReference>
<dbReference type="SMART" id="SM00304">
    <property type="entry name" value="HAMP"/>
    <property type="match status" value="1"/>
</dbReference>
<sequence>MAKLSELGSDVLSFISQNLTLKTQSLDFDFNGEAWLGSIREMHVAEGSSYFVLMISPEKELLSSAIKIREQSLLITAVIILFTIPIVWLFAREISRPLRRLANEASLISNFDFSSPIKTGSMIAEVAELSTAMNMMKETISQFLSLIHSFGG</sequence>
<keyword evidence="4" id="KW-1003">Cell membrane</keyword>
<evidence type="ECO:0000256" key="1">
    <source>
        <dbReference type="ARBA" id="ARBA00000085"/>
    </source>
</evidence>
<evidence type="ECO:0000256" key="9">
    <source>
        <dbReference type="ARBA" id="ARBA00022840"/>
    </source>
</evidence>
<keyword evidence="7" id="KW-0547">Nucleotide-binding</keyword>
<reference evidence="14 15" key="1">
    <citation type="submission" date="2020-05" db="EMBL/GenBank/DDBJ databases">
        <title>Horizontal transmission and recombination maintain forever young bacterial symbiont genomes.</title>
        <authorList>
            <person name="Russell S.L."/>
            <person name="Pepper-Tunick E."/>
            <person name="Svedberg J."/>
            <person name="Byrne A."/>
            <person name="Ruelas Castillo J."/>
            <person name="Vollmers C."/>
            <person name="Beinart R.A."/>
            <person name="Corbett-Detig R."/>
        </authorList>
    </citation>
    <scope>NUCLEOTIDE SEQUENCE [LARGE SCALE GENOMIC DNA]</scope>
    <source>
        <strain evidence="14">4727-3</strain>
    </source>
</reference>
<dbReference type="Gene3D" id="6.10.340.10">
    <property type="match status" value="1"/>
</dbReference>
<evidence type="ECO:0000256" key="4">
    <source>
        <dbReference type="ARBA" id="ARBA00022475"/>
    </source>
</evidence>
<evidence type="ECO:0000256" key="10">
    <source>
        <dbReference type="ARBA" id="ARBA00023012"/>
    </source>
</evidence>
<dbReference type="EMBL" id="JACCHS010000159">
    <property type="protein sequence ID" value="NYT47467.1"/>
    <property type="molecule type" value="Genomic_DNA"/>
</dbReference>
<keyword evidence="8" id="KW-0418">Kinase</keyword>
<dbReference type="InterPro" id="IPR003660">
    <property type="entry name" value="HAMP_dom"/>
</dbReference>
<dbReference type="GO" id="GO:0005886">
    <property type="term" value="C:plasma membrane"/>
    <property type="evidence" value="ECO:0007669"/>
    <property type="project" value="UniProtKB-SubCell"/>
</dbReference>
<evidence type="ECO:0000313" key="14">
    <source>
        <dbReference type="EMBL" id="NYT47467.1"/>
    </source>
</evidence>
<dbReference type="PROSITE" id="PS50885">
    <property type="entry name" value="HAMP"/>
    <property type="match status" value="1"/>
</dbReference>
<keyword evidence="10" id="KW-0902">Two-component regulatory system</keyword>
<protein>
    <recommendedName>
        <fullName evidence="3">histidine kinase</fullName>
        <ecNumber evidence="3">2.7.13.3</ecNumber>
    </recommendedName>
</protein>
<organism evidence="14 15">
    <name type="scientific">Candidatus Methanofishera endochildressiae</name>
    <dbReference type="NCBI Taxonomy" id="2738884"/>
    <lineage>
        <taxon>Bacteria</taxon>
        <taxon>Pseudomonadati</taxon>
        <taxon>Pseudomonadota</taxon>
        <taxon>Gammaproteobacteria</taxon>
        <taxon>Candidatus Methanofishera</taxon>
    </lineage>
</organism>
<dbReference type="GO" id="GO:0005524">
    <property type="term" value="F:ATP binding"/>
    <property type="evidence" value="ECO:0007669"/>
    <property type="project" value="UniProtKB-KW"/>
</dbReference>
<gene>
    <name evidence="14" type="ORF">H0A75_07750</name>
</gene>
<dbReference type="SUPFAM" id="SSF158472">
    <property type="entry name" value="HAMP domain-like"/>
    <property type="match status" value="1"/>
</dbReference>
<keyword evidence="12" id="KW-1133">Transmembrane helix</keyword>
<comment type="caution">
    <text evidence="14">The sequence shown here is derived from an EMBL/GenBank/DDBJ whole genome shotgun (WGS) entry which is preliminary data.</text>
</comment>
<evidence type="ECO:0000256" key="2">
    <source>
        <dbReference type="ARBA" id="ARBA00004651"/>
    </source>
</evidence>
<evidence type="ECO:0000256" key="3">
    <source>
        <dbReference type="ARBA" id="ARBA00012438"/>
    </source>
</evidence>
<evidence type="ECO:0000256" key="6">
    <source>
        <dbReference type="ARBA" id="ARBA00022679"/>
    </source>
</evidence>
<evidence type="ECO:0000256" key="11">
    <source>
        <dbReference type="ARBA" id="ARBA00023136"/>
    </source>
</evidence>
<accession>A0A7Z0SE82</accession>
<name>A0A7Z0SE82_9GAMM</name>
<keyword evidence="6" id="KW-0808">Transferase</keyword>
<evidence type="ECO:0000256" key="12">
    <source>
        <dbReference type="SAM" id="Phobius"/>
    </source>
</evidence>
<dbReference type="EC" id="2.7.13.3" evidence="3"/>
<dbReference type="PANTHER" id="PTHR45528:SF1">
    <property type="entry name" value="SENSOR HISTIDINE KINASE CPXA"/>
    <property type="match status" value="1"/>
</dbReference>
<evidence type="ECO:0000256" key="8">
    <source>
        <dbReference type="ARBA" id="ARBA00022777"/>
    </source>
</evidence>
<feature type="domain" description="HAMP" evidence="13">
    <location>
        <begin position="92"/>
        <end position="145"/>
    </location>
</feature>
<comment type="subcellular location">
    <subcellularLocation>
        <location evidence="2">Cell membrane</location>
        <topology evidence="2">Multi-pass membrane protein</topology>
    </subcellularLocation>
</comment>
<dbReference type="AlphaFoldDB" id="A0A7Z0SE82"/>
<dbReference type="Proteomes" id="UP000537890">
    <property type="component" value="Unassembled WGS sequence"/>
</dbReference>
<proteinExistence type="predicted"/>
<dbReference type="PANTHER" id="PTHR45528">
    <property type="entry name" value="SENSOR HISTIDINE KINASE CPXA"/>
    <property type="match status" value="1"/>
</dbReference>